<sequence>MTNLLQLFSSKQSTLLFVTLIAITLYTLIIGEYIAGGIALFITLLALFVPAASKGCTKNNRLITDAHKVLLEAAEGKLNGRITHIPEDNSFESSFAWALNDVLDQVEAFMRDARASIEHASVGKNYRVTFPYGLHGIFKSTEEKLNTALNSVAQGHEKRILGDLTDSFSKSGGGIEGGLTVIQTDLSQTSGSANDIATVAHETAQQSQNSLNSVKEIGERLEQLITLISSSHEGIISLEGRTREISEVLGLIKDIADQTNLLALNAAIEAARAGEHGRGFAVVADEVRKLAERTQKATTEIEINISTLQQEANDMRSNSDQISSIAQESNDVIHAFEGTFSDLNSMAERSSDTAYEIQNRLFTTLVKVDHILFKSKAYSTVLQNDKNAEFADHKSCRMGKWYTGFGEERFGHLRTFKEMDPIHAQVHNMVFKNMDIIKEDGLFKMGNPEKIIENFETMEDASVKLFEMLTEIASSSVKGKAT</sequence>
<dbReference type="KEGG" id="smax:FJR03_00290"/>
<dbReference type="Pfam" id="PF13682">
    <property type="entry name" value="CZB"/>
    <property type="match status" value="1"/>
</dbReference>
<evidence type="ECO:0000256" key="1">
    <source>
        <dbReference type="ARBA" id="ARBA00023224"/>
    </source>
</evidence>
<dbReference type="PROSITE" id="PS50111">
    <property type="entry name" value="CHEMOTAXIS_TRANSDUC_2"/>
    <property type="match status" value="1"/>
</dbReference>
<dbReference type="Proteomes" id="UP000593910">
    <property type="component" value="Chromosome"/>
</dbReference>
<evidence type="ECO:0000313" key="6">
    <source>
        <dbReference type="Proteomes" id="UP000593910"/>
    </source>
</evidence>
<dbReference type="InterPro" id="IPR025991">
    <property type="entry name" value="Chemoreceptor_zinc-bind_dom"/>
</dbReference>
<evidence type="ECO:0000256" key="2">
    <source>
        <dbReference type="PROSITE-ProRule" id="PRU00284"/>
    </source>
</evidence>
<feature type="transmembrane region" description="Helical" evidence="3">
    <location>
        <begin position="12"/>
        <end position="29"/>
    </location>
</feature>
<keyword evidence="6" id="KW-1185">Reference proteome</keyword>
<dbReference type="SMART" id="SM00283">
    <property type="entry name" value="MA"/>
    <property type="match status" value="1"/>
</dbReference>
<dbReference type="GO" id="GO:0007165">
    <property type="term" value="P:signal transduction"/>
    <property type="evidence" value="ECO:0007669"/>
    <property type="project" value="UniProtKB-KW"/>
</dbReference>
<gene>
    <name evidence="5" type="ORF">FJR03_00290</name>
</gene>
<feature type="domain" description="Methyl-accepting transducer" evidence="4">
    <location>
        <begin position="182"/>
        <end position="358"/>
    </location>
</feature>
<dbReference type="EMBL" id="CP041165">
    <property type="protein sequence ID" value="QOP40258.1"/>
    <property type="molecule type" value="Genomic_DNA"/>
</dbReference>
<dbReference type="Gene3D" id="1.10.287.950">
    <property type="entry name" value="Methyl-accepting chemotaxis protein"/>
    <property type="match status" value="1"/>
</dbReference>
<protein>
    <submittedName>
        <fullName evidence="5">Chemotaxis protein</fullName>
    </submittedName>
</protein>
<dbReference type="AlphaFoldDB" id="A0A7M3V925"/>
<evidence type="ECO:0000313" key="5">
    <source>
        <dbReference type="EMBL" id="QOP40258.1"/>
    </source>
</evidence>
<evidence type="ECO:0000256" key="3">
    <source>
        <dbReference type="SAM" id="Phobius"/>
    </source>
</evidence>
<dbReference type="PANTHER" id="PTHR32089">
    <property type="entry name" value="METHYL-ACCEPTING CHEMOTAXIS PROTEIN MCPB"/>
    <property type="match status" value="1"/>
</dbReference>
<accession>A0A7M3V925</accession>
<dbReference type="GO" id="GO:0016020">
    <property type="term" value="C:membrane"/>
    <property type="evidence" value="ECO:0007669"/>
    <property type="project" value="InterPro"/>
</dbReference>
<dbReference type="SUPFAM" id="SSF58104">
    <property type="entry name" value="Methyl-accepting chemotaxis protein (MCP) signaling domain"/>
    <property type="match status" value="1"/>
</dbReference>
<evidence type="ECO:0000259" key="4">
    <source>
        <dbReference type="PROSITE" id="PS50111"/>
    </source>
</evidence>
<keyword evidence="3" id="KW-0812">Transmembrane</keyword>
<dbReference type="CDD" id="cd11386">
    <property type="entry name" value="MCP_signal"/>
    <property type="match status" value="1"/>
</dbReference>
<keyword evidence="3" id="KW-1133">Transmembrane helix</keyword>
<keyword evidence="1 2" id="KW-0807">Transducer</keyword>
<reference evidence="5 6" key="1">
    <citation type="submission" date="2019-06" db="EMBL/GenBank/DDBJ databases">
        <title>Sulfurimonas gotlandica sp. nov., a chemoautotrophic and psychrotolerant epsilonproteobacterium isolated from a pelagic redoxcline, and an emended description of the genus Sulfurimonas.</title>
        <authorList>
            <person name="Wang S."/>
            <person name="Jiang L."/>
            <person name="Shao Z."/>
        </authorList>
    </citation>
    <scope>NUCLEOTIDE SEQUENCE [LARGE SCALE GENOMIC DNA]</scope>
    <source>
        <strain evidence="5 6">B2</strain>
    </source>
</reference>
<dbReference type="InterPro" id="IPR004089">
    <property type="entry name" value="MCPsignal_dom"/>
</dbReference>
<organism evidence="5 6">
    <name type="scientific">Sulfurimonas marina</name>
    <dbReference type="NCBI Taxonomy" id="2590551"/>
    <lineage>
        <taxon>Bacteria</taxon>
        <taxon>Pseudomonadati</taxon>
        <taxon>Campylobacterota</taxon>
        <taxon>Epsilonproteobacteria</taxon>
        <taxon>Campylobacterales</taxon>
        <taxon>Sulfurimonadaceae</taxon>
        <taxon>Sulfurimonas</taxon>
    </lineage>
</organism>
<dbReference type="PANTHER" id="PTHR32089:SF112">
    <property type="entry name" value="LYSOZYME-LIKE PROTEIN-RELATED"/>
    <property type="match status" value="1"/>
</dbReference>
<name>A0A7M3V925_9BACT</name>
<proteinExistence type="predicted"/>
<dbReference type="Pfam" id="PF00015">
    <property type="entry name" value="MCPsignal"/>
    <property type="match status" value="1"/>
</dbReference>
<keyword evidence="3" id="KW-0472">Membrane</keyword>